<dbReference type="InterPro" id="IPR037293">
    <property type="entry name" value="Gal_Oxidase_central_sf"/>
</dbReference>
<dbReference type="CDD" id="cd02851">
    <property type="entry name" value="E_set_GO_C"/>
    <property type="match status" value="1"/>
</dbReference>
<proteinExistence type="predicted"/>
<dbReference type="InterPro" id="IPR014756">
    <property type="entry name" value="Ig_E-set"/>
</dbReference>
<evidence type="ECO:0000313" key="6">
    <source>
        <dbReference type="Proteomes" id="UP000701801"/>
    </source>
</evidence>
<feature type="domain" description="WSC" evidence="4">
    <location>
        <begin position="808"/>
        <end position="904"/>
    </location>
</feature>
<dbReference type="PANTHER" id="PTHR32208">
    <property type="entry name" value="SECRETED PROTEIN-RELATED"/>
    <property type="match status" value="1"/>
</dbReference>
<feature type="region of interest" description="Disordered" evidence="2">
    <location>
        <begin position="364"/>
        <end position="440"/>
    </location>
</feature>
<dbReference type="Pfam" id="PF07250">
    <property type="entry name" value="Glyoxal_oxid_N"/>
    <property type="match status" value="1"/>
</dbReference>
<feature type="region of interest" description="Disordered" evidence="2">
    <location>
        <begin position="325"/>
        <end position="350"/>
    </location>
</feature>
<evidence type="ECO:0000256" key="2">
    <source>
        <dbReference type="SAM" id="MobiDB-lite"/>
    </source>
</evidence>
<feature type="region of interest" description="Disordered" evidence="2">
    <location>
        <begin position="478"/>
        <end position="519"/>
    </location>
</feature>
<dbReference type="InterPro" id="IPR009880">
    <property type="entry name" value="Glyoxal_oxidase_N"/>
</dbReference>
<feature type="domain" description="WSC" evidence="4">
    <location>
        <begin position="575"/>
        <end position="668"/>
    </location>
</feature>
<organism evidence="5 6">
    <name type="scientific">Hymenoscyphus albidus</name>
    <dbReference type="NCBI Taxonomy" id="595503"/>
    <lineage>
        <taxon>Eukaryota</taxon>
        <taxon>Fungi</taxon>
        <taxon>Dikarya</taxon>
        <taxon>Ascomycota</taxon>
        <taxon>Pezizomycotina</taxon>
        <taxon>Leotiomycetes</taxon>
        <taxon>Helotiales</taxon>
        <taxon>Helotiaceae</taxon>
        <taxon>Hymenoscyphus</taxon>
    </lineage>
</organism>
<comment type="caution">
    <text evidence="5">The sequence shown here is derived from an EMBL/GenBank/DDBJ whole genome shotgun (WGS) entry which is preliminary data.</text>
</comment>
<protein>
    <recommendedName>
        <fullName evidence="4">WSC domain-containing protein</fullName>
    </recommendedName>
</protein>
<feature type="compositionally biased region" description="Pro residues" evidence="2">
    <location>
        <begin position="659"/>
        <end position="679"/>
    </location>
</feature>
<name>A0A9N9LJR1_9HELO</name>
<dbReference type="Pfam" id="PF09118">
    <property type="entry name" value="GO-like_E_set"/>
    <property type="match status" value="1"/>
</dbReference>
<evidence type="ECO:0000256" key="3">
    <source>
        <dbReference type="SAM" id="SignalP"/>
    </source>
</evidence>
<dbReference type="InterPro" id="IPR002889">
    <property type="entry name" value="WSC_carb-bd"/>
</dbReference>
<dbReference type="EMBL" id="CAJVRM010000178">
    <property type="protein sequence ID" value="CAG8976444.1"/>
    <property type="molecule type" value="Genomic_DNA"/>
</dbReference>
<evidence type="ECO:0000259" key="4">
    <source>
        <dbReference type="PROSITE" id="PS51212"/>
    </source>
</evidence>
<dbReference type="SUPFAM" id="SSF81296">
    <property type="entry name" value="E set domains"/>
    <property type="match status" value="1"/>
</dbReference>
<accession>A0A9N9LJR1</accession>
<dbReference type="InterPro" id="IPR015202">
    <property type="entry name" value="GO-like_E_set"/>
</dbReference>
<evidence type="ECO:0000313" key="5">
    <source>
        <dbReference type="EMBL" id="CAG8976444.1"/>
    </source>
</evidence>
<dbReference type="SUPFAM" id="SSF50965">
    <property type="entry name" value="Galactose oxidase, central domain"/>
    <property type="match status" value="1"/>
</dbReference>
<dbReference type="InterPro" id="IPR013783">
    <property type="entry name" value="Ig-like_fold"/>
</dbReference>
<dbReference type="SMART" id="SM00321">
    <property type="entry name" value="WSC"/>
    <property type="match status" value="4"/>
</dbReference>
<dbReference type="Gene3D" id="2.130.10.80">
    <property type="entry name" value="Galactose oxidase/kelch, beta-propeller"/>
    <property type="match status" value="1"/>
</dbReference>
<feature type="chain" id="PRO_5040168059" description="WSC domain-containing protein" evidence="3">
    <location>
        <begin position="21"/>
        <end position="1442"/>
    </location>
</feature>
<feature type="region of interest" description="Disordered" evidence="2">
    <location>
        <begin position="657"/>
        <end position="684"/>
    </location>
</feature>
<dbReference type="Pfam" id="PF01822">
    <property type="entry name" value="WSC"/>
    <property type="match status" value="4"/>
</dbReference>
<dbReference type="OrthoDB" id="2019572at2759"/>
<evidence type="ECO:0000256" key="1">
    <source>
        <dbReference type="ARBA" id="ARBA00022729"/>
    </source>
</evidence>
<feature type="signal peptide" evidence="3">
    <location>
        <begin position="1"/>
        <end position="20"/>
    </location>
</feature>
<dbReference type="PROSITE" id="PS51212">
    <property type="entry name" value="WSC"/>
    <property type="match status" value="4"/>
</dbReference>
<reference evidence="5" key="1">
    <citation type="submission" date="2021-07" db="EMBL/GenBank/DDBJ databases">
        <authorList>
            <person name="Durling M."/>
        </authorList>
    </citation>
    <scope>NUCLEOTIDE SEQUENCE</scope>
</reference>
<dbReference type="Proteomes" id="UP000701801">
    <property type="component" value="Unassembled WGS sequence"/>
</dbReference>
<gene>
    <name evidence="5" type="ORF">HYALB_00008033</name>
</gene>
<dbReference type="PANTHER" id="PTHR32208:SF105">
    <property type="entry name" value="COPPER RADICAL OXIDASE"/>
    <property type="match status" value="1"/>
</dbReference>
<dbReference type="InterPro" id="IPR011043">
    <property type="entry name" value="Gal_Oxase/kelch_b-propeller"/>
</dbReference>
<sequence>MAPSLFQVAVALMFVGAAVSSSDNGYGHGGGLFKRIAAAMPHTRDVALTPAVVPASLPGSWTYQGCYTDNGPRTLIGKATSSGTLMTDEYCIAFCDQNGYLYAGTEYSNECYCGNVIGSISAVAPSSECSMGCSGNNTEACGGPGRLTVFWNGEDPPPGPSTNPGAAEKEREVVLFLTAMLYQEETPKLQSPFALPRATQRGILTLAWNIITNAEQGCDNSIKNAATVAPGGLSDCNSLCAGNSSEYCGSNDRLNIYKQGYIGSQSTVSSVVASSTRTLSTSASSVVSSISVVSSSSAVPTTSSSQLPSSSSSSSVLSLNLQLPTTSSSSSLNPVTSSSSSTATSPTSSSTKVLSSSFSSPALSPTASSSPSSSQASTSSATLSSSSSAISGSSSASSSSSKNPTSSVTISESSSSSVKPSSSSSSSELLSSSSKAPSSSLTIDISSSSSAVINVGSSSSLVPTSSSIILTSSLSSSASTSKRNSASVSSSSSVLTSSPVSSSAISPSSSSSSSSGSPSVSTSSSAIASSLSSSSSLISSAVLVPTSSIIASSSSTSASPTPTPTVLRVVPSAGPFNYFGCYTEANNGRALTPGAFPADTLTVESCATSCASYDYFGVEYGHECYCGNKLATSSTKAPETDCSFTCGNRLNVYIKNGTVPPPSSTAPGPGTTPTPPTTPPTQATGLPTGWQYDGCYTEGTTGRALTTMVFESGTNSVESCVNTCIAQGYTVAGMEYSSQWLTVMSLECFCDNVLYNGAAPTDDSKCQMSCSGNAAEKCGAPGALSLYHTGALKAYAAPTAQKTGLPGSWVYQGCWSDNMDGRALLWQSILTTNNTATSCLNLCHDYGYMAAGLQYGDECMCGDHQKAIDAGSTQQPETDCQVPCSGDRTYYCGGGSRNSYYRWIGDDIYTWHKPTGPDAGSYEFLIGGVVVPLITTAGINKKVTFMEKSGTGAPNTTGTYELDLSLKNDFSKAWRPLHVKSDIFCSAGVTLPDKAGRQLNIGGWAGPSTYGVRFYWPDGSPGVAGTNDWQENVNEVSLKEGRWYPSAMNMANGSILILGGEVGSNAAPTPSCEILPPPPGGYAKYLDWLDRTDPDNLYPFMFVLPTGNIFVVYYNEARIIDEKTFDTIKTLPNMPGSVNNFLSGRTYPLEGTGVLLPMHAPFTAPVVVLICGGSANGAAYAVDNCVSTQPEDATPTWNLERMPSQRVMSCICALPDGTYLILNGAQEGVAGFGLAQDPNYNAILYDPSKPLNQRMFIMASTIVARLYHSEAMLLPDGRVLVSGSNPEDGVHPEEYRVEVFNPPYILNNLPKPSYTITTTNKDWSYGSTRQITANIPSGNLAGVRVSMMAAVSSTHGNSMGQRTLSLQVGCAGAANAATCTITTPPTAHVAPPGWYMIFVLDGPTPSEAEWVRIGGDVADAAGIGNWPAAADFKTPGLGPIGS</sequence>
<feature type="domain" description="WSC" evidence="4">
    <location>
        <begin position="60"/>
        <end position="153"/>
    </location>
</feature>
<keyword evidence="6" id="KW-1185">Reference proteome</keyword>
<keyword evidence="1 3" id="KW-0732">Signal</keyword>
<feature type="domain" description="WSC" evidence="4">
    <location>
        <begin position="689"/>
        <end position="790"/>
    </location>
</feature>
<dbReference type="Gene3D" id="2.60.40.10">
    <property type="entry name" value="Immunoglobulins"/>
    <property type="match status" value="1"/>
</dbReference>